<dbReference type="PRINTS" id="PR00149">
    <property type="entry name" value="FUMRATELYASE"/>
</dbReference>
<evidence type="ECO:0000256" key="12">
    <source>
        <dbReference type="RuleBase" id="RU361172"/>
    </source>
</evidence>
<dbReference type="GO" id="GO:0004018">
    <property type="term" value="F:N6-(1,2-dicarboxyethyl)AMP AMP-lyase (fumarate-forming) activity"/>
    <property type="evidence" value="ECO:0007669"/>
    <property type="project" value="UniProtKB-UniRule"/>
</dbReference>
<dbReference type="InterPro" id="IPR024083">
    <property type="entry name" value="Fumarase/histidase_N"/>
</dbReference>
<evidence type="ECO:0000256" key="6">
    <source>
        <dbReference type="ARBA" id="ARBA00022755"/>
    </source>
</evidence>
<dbReference type="Proteomes" id="UP000886355">
    <property type="component" value="Unassembled WGS sequence"/>
</dbReference>
<evidence type="ECO:0000256" key="5">
    <source>
        <dbReference type="ARBA" id="ARBA00017058"/>
    </source>
</evidence>
<dbReference type="UniPathway" id="UPA00075">
    <property type="reaction ID" value="UER00336"/>
</dbReference>
<dbReference type="FunFam" id="1.10.275.10:FF:000006">
    <property type="entry name" value="Adenylosuccinate lyase"/>
    <property type="match status" value="1"/>
</dbReference>
<dbReference type="CDD" id="cd01360">
    <property type="entry name" value="Adenylsuccinate_lyase_1"/>
    <property type="match status" value="1"/>
</dbReference>
<dbReference type="FunFam" id="1.20.200.10:FF:000008">
    <property type="entry name" value="Adenylosuccinate lyase"/>
    <property type="match status" value="1"/>
</dbReference>
<dbReference type="Gene3D" id="1.10.40.30">
    <property type="entry name" value="Fumarase/aspartase (C-terminal domain)"/>
    <property type="match status" value="1"/>
</dbReference>
<comment type="catalytic activity">
    <reaction evidence="10">
        <text>N(6)-(1,2-dicarboxyethyl)-AMP = fumarate + AMP</text>
        <dbReference type="Rhea" id="RHEA:16853"/>
        <dbReference type="ChEBI" id="CHEBI:29806"/>
        <dbReference type="ChEBI" id="CHEBI:57567"/>
        <dbReference type="ChEBI" id="CHEBI:456215"/>
        <dbReference type="EC" id="4.3.2.2"/>
    </reaction>
    <physiologicalReaction direction="left-to-right" evidence="10">
        <dbReference type="Rhea" id="RHEA:16854"/>
    </physiologicalReaction>
</comment>
<evidence type="ECO:0000313" key="14">
    <source>
        <dbReference type="EMBL" id="HDL89819.1"/>
    </source>
</evidence>
<evidence type="ECO:0000256" key="11">
    <source>
        <dbReference type="NCBIfam" id="TIGR00928"/>
    </source>
</evidence>
<comment type="pathway">
    <text evidence="1 12">Purine metabolism; IMP biosynthesis via de novo pathway; 5-amino-1-(5-phospho-D-ribosyl)imidazole-4-carboxamide from 5-amino-1-(5-phospho-D-ribosyl)imidazole-4-carboxylate: step 2/2.</text>
</comment>
<dbReference type="InterPro" id="IPR004769">
    <property type="entry name" value="Pur_lyase"/>
</dbReference>
<evidence type="ECO:0000256" key="10">
    <source>
        <dbReference type="ARBA" id="ARBA00049115"/>
    </source>
</evidence>
<dbReference type="PANTHER" id="PTHR43172:SF1">
    <property type="entry name" value="ADENYLOSUCCINATE LYASE"/>
    <property type="match status" value="1"/>
</dbReference>
<dbReference type="InterPro" id="IPR008948">
    <property type="entry name" value="L-Aspartase-like"/>
</dbReference>
<dbReference type="GO" id="GO:0044208">
    <property type="term" value="P:'de novo' AMP biosynthetic process"/>
    <property type="evidence" value="ECO:0007669"/>
    <property type="project" value="UniProtKB-UniPathway"/>
</dbReference>
<dbReference type="InterPro" id="IPR019468">
    <property type="entry name" value="AdenyloSucc_lyase_C"/>
</dbReference>
<sequence>MISRYTRPEMAQLWSLENKYRKWLEVELAVCEVRAERGEIPEEDWKNIREKANFDVGRIDEIEMETKHDVIAFLTNVAEYVGPSSRFIHEGLTSSDVLDTAFALLLVEASDILLADIDRLMSVLKKQAFRWKDQVMIGRSHGVHAEPVTLGLKFALWYEEMKRNRQRLNRARETVRVGKISGAVGTYANIDPEIETAVCKKLGLEPDPISTQIVQRDRHAEYFTTLAVIGCTVEKIAVEIRHLQRTEVREAEEFFAPGQKGSSAMPHKRNPIGCENLSGLARVLRANAIAAMENVALWHERDISHSSVERIIAPDSTTLLNYMLNRLTSILEKLTIYPENMERNLNITGGLFFSQRVMLSLTKKGLTREDAYRIVQRNAMKVWQEGGTLRDRLASDPDITRYLSTHELDELFDLSYYTRHVNTIFERVFNDAVD</sequence>
<evidence type="ECO:0000256" key="9">
    <source>
        <dbReference type="ARBA" id="ARBA00030717"/>
    </source>
</evidence>
<dbReference type="Pfam" id="PF10397">
    <property type="entry name" value="ADSL_C"/>
    <property type="match status" value="1"/>
</dbReference>
<dbReference type="SMART" id="SM00998">
    <property type="entry name" value="ADSL_C"/>
    <property type="match status" value="1"/>
</dbReference>
<dbReference type="EC" id="4.3.2.2" evidence="4 11"/>
<dbReference type="UniPathway" id="UPA00074">
    <property type="reaction ID" value="UER00132"/>
</dbReference>
<dbReference type="PANTHER" id="PTHR43172">
    <property type="entry name" value="ADENYLOSUCCINATE LYASE"/>
    <property type="match status" value="1"/>
</dbReference>
<feature type="domain" description="Adenylosuccinate lyase C-terminal" evidence="13">
    <location>
        <begin position="349"/>
        <end position="429"/>
    </location>
</feature>
<organism evidence="14">
    <name type="scientific">Thermodesulforhabdus norvegica</name>
    <dbReference type="NCBI Taxonomy" id="39841"/>
    <lineage>
        <taxon>Bacteria</taxon>
        <taxon>Pseudomonadati</taxon>
        <taxon>Thermodesulfobacteriota</taxon>
        <taxon>Syntrophobacteria</taxon>
        <taxon>Syntrophobacterales</taxon>
        <taxon>Thermodesulforhabdaceae</taxon>
        <taxon>Thermodesulforhabdus</taxon>
    </lineage>
</organism>
<name>A0A7C1AUA9_9BACT</name>
<evidence type="ECO:0000256" key="4">
    <source>
        <dbReference type="ARBA" id="ARBA00012339"/>
    </source>
</evidence>
<dbReference type="GO" id="GO:0005829">
    <property type="term" value="C:cytosol"/>
    <property type="evidence" value="ECO:0007669"/>
    <property type="project" value="TreeGrafter"/>
</dbReference>
<dbReference type="GO" id="GO:0006189">
    <property type="term" value="P:'de novo' IMP biosynthetic process"/>
    <property type="evidence" value="ECO:0007669"/>
    <property type="project" value="UniProtKB-UniPathway"/>
</dbReference>
<proteinExistence type="inferred from homology"/>
<dbReference type="SUPFAM" id="SSF48557">
    <property type="entry name" value="L-aspartase-like"/>
    <property type="match status" value="1"/>
</dbReference>
<gene>
    <name evidence="14" type="ORF">ENG14_02820</name>
</gene>
<evidence type="ECO:0000256" key="1">
    <source>
        <dbReference type="ARBA" id="ARBA00004706"/>
    </source>
</evidence>
<evidence type="ECO:0000256" key="2">
    <source>
        <dbReference type="ARBA" id="ARBA00004734"/>
    </source>
</evidence>
<accession>A0A7C1AUA9</accession>
<reference evidence="14" key="1">
    <citation type="journal article" date="2020" name="mSystems">
        <title>Genome- and Community-Level Interaction Insights into Carbon Utilization and Element Cycling Functions of Hydrothermarchaeota in Hydrothermal Sediment.</title>
        <authorList>
            <person name="Zhou Z."/>
            <person name="Liu Y."/>
            <person name="Xu W."/>
            <person name="Pan J."/>
            <person name="Luo Z.H."/>
            <person name="Li M."/>
        </authorList>
    </citation>
    <scope>NUCLEOTIDE SEQUENCE [LARGE SCALE GENOMIC DNA]</scope>
    <source>
        <strain evidence="14">HyVt-19</strain>
    </source>
</reference>
<comment type="pathway">
    <text evidence="2 12">Purine metabolism; AMP biosynthesis via de novo pathway; AMP from IMP: step 2/2.</text>
</comment>
<dbReference type="Gene3D" id="1.10.275.10">
    <property type="entry name" value="Fumarase/aspartase (N-terminal domain)"/>
    <property type="match status" value="1"/>
</dbReference>
<dbReference type="PRINTS" id="PR00145">
    <property type="entry name" value="ARGSUCLYASE"/>
</dbReference>
<dbReference type="Pfam" id="PF00206">
    <property type="entry name" value="Lyase_1"/>
    <property type="match status" value="1"/>
</dbReference>
<evidence type="ECO:0000259" key="13">
    <source>
        <dbReference type="SMART" id="SM00998"/>
    </source>
</evidence>
<comment type="catalytic activity">
    <reaction evidence="8">
        <text>(2S)-2-[5-amino-1-(5-phospho-beta-D-ribosyl)imidazole-4-carboxamido]succinate = 5-amino-1-(5-phospho-beta-D-ribosyl)imidazole-4-carboxamide + fumarate</text>
        <dbReference type="Rhea" id="RHEA:23920"/>
        <dbReference type="ChEBI" id="CHEBI:29806"/>
        <dbReference type="ChEBI" id="CHEBI:58443"/>
        <dbReference type="ChEBI" id="CHEBI:58475"/>
        <dbReference type="EC" id="4.3.2.2"/>
    </reaction>
    <physiologicalReaction direction="left-to-right" evidence="8">
        <dbReference type="Rhea" id="RHEA:23921"/>
    </physiologicalReaction>
</comment>
<evidence type="ECO:0000256" key="7">
    <source>
        <dbReference type="ARBA" id="ARBA00023239"/>
    </source>
</evidence>
<keyword evidence="6 12" id="KW-0658">Purine biosynthesis</keyword>
<comment type="similarity">
    <text evidence="3 12">Belongs to the lyase 1 family. Adenylosuccinate lyase subfamily.</text>
</comment>
<dbReference type="GO" id="GO:0070626">
    <property type="term" value="F:(S)-2-(5-amino-1-(5-phospho-D-ribosyl)imidazole-4-carboxamido) succinate lyase (fumarate-forming) activity"/>
    <property type="evidence" value="ECO:0007669"/>
    <property type="project" value="TreeGrafter"/>
</dbReference>
<comment type="caution">
    <text evidence="14">The sequence shown here is derived from an EMBL/GenBank/DDBJ whole genome shotgun (WGS) entry which is preliminary data.</text>
</comment>
<dbReference type="InterPro" id="IPR000362">
    <property type="entry name" value="Fumarate_lyase_fam"/>
</dbReference>
<evidence type="ECO:0000256" key="3">
    <source>
        <dbReference type="ARBA" id="ARBA00008273"/>
    </source>
</evidence>
<dbReference type="Gene3D" id="1.20.200.10">
    <property type="entry name" value="Fumarase/aspartase (Central domain)"/>
    <property type="match status" value="1"/>
</dbReference>
<evidence type="ECO:0000256" key="8">
    <source>
        <dbReference type="ARBA" id="ARBA00024477"/>
    </source>
</evidence>
<dbReference type="EMBL" id="DQZW01000133">
    <property type="protein sequence ID" value="HDL89819.1"/>
    <property type="molecule type" value="Genomic_DNA"/>
</dbReference>
<dbReference type="FunFam" id="1.10.40.30:FF:000007">
    <property type="entry name" value="Adenylosuccinate lyase"/>
    <property type="match status" value="1"/>
</dbReference>
<dbReference type="InterPro" id="IPR020557">
    <property type="entry name" value="Fumarate_lyase_CS"/>
</dbReference>
<keyword evidence="7 12" id="KW-0456">Lyase</keyword>
<dbReference type="InterPro" id="IPR022761">
    <property type="entry name" value="Fumarate_lyase_N"/>
</dbReference>
<dbReference type="AlphaFoldDB" id="A0A7C1AUA9"/>
<protein>
    <recommendedName>
        <fullName evidence="5 11">Adenylosuccinate lyase</fullName>
        <shortName evidence="12">ASL</shortName>
        <ecNumber evidence="4 11">4.3.2.2</ecNumber>
    </recommendedName>
    <alternativeName>
        <fullName evidence="9 12">Adenylosuccinase</fullName>
    </alternativeName>
</protein>
<dbReference type="NCBIfam" id="TIGR00928">
    <property type="entry name" value="purB"/>
    <property type="match status" value="1"/>
</dbReference>
<dbReference type="PROSITE" id="PS00163">
    <property type="entry name" value="FUMARATE_LYASES"/>
    <property type="match status" value="1"/>
</dbReference>